<dbReference type="Pfam" id="PF14897">
    <property type="entry name" value="EpsG"/>
    <property type="match status" value="1"/>
</dbReference>
<dbReference type="EMBL" id="FCOL02000151">
    <property type="protein sequence ID" value="SAL85120.1"/>
    <property type="molecule type" value="Genomic_DNA"/>
</dbReference>
<dbReference type="OrthoDB" id="9002198at2"/>
<keyword evidence="1" id="KW-0812">Transmembrane</keyword>
<protein>
    <recommendedName>
        <fullName evidence="4">EpsG family protein</fullName>
    </recommendedName>
</protein>
<sequence>MKVAQQLNSNQVPTAFKWLRPSTLGFLAVVAFMLCMLALGDRSRLLDQDNYVAYFREADPLWIMHLWSSNRSIVLFIVKTITDELGWRLWVLGINSLGVSPEMGVRITVITLNVLMALALSRTRRPLLGLLLWVLIPTGLVTVGLFQIRQGFALSIAMYFAMCRQQPIRGAVLASIVHTTFAYPALFLILAHVLMKRSRTLAIVSVVGAAFAMSLASAWLFNTFGGRRLEAYTQQEEFTVNFLISLLLYLVVPALVLMLRRKNLEDTTRELVVQKIAIMHIGLIMFLIISFFVYPFGTQRIVYYGPLLLAVMVPEVRLKNSLVLWMVGLIVALVMYDVVKNYQMGIYSYFL</sequence>
<feature type="transmembrane region" description="Helical" evidence="1">
    <location>
        <begin position="18"/>
        <end position="39"/>
    </location>
</feature>
<feature type="transmembrane region" description="Helical" evidence="1">
    <location>
        <begin position="201"/>
        <end position="220"/>
    </location>
</feature>
<name>A0A158KWZ0_9BURK</name>
<keyword evidence="3" id="KW-1185">Reference proteome</keyword>
<dbReference type="Proteomes" id="UP000054925">
    <property type="component" value="Unassembled WGS sequence"/>
</dbReference>
<feature type="transmembrane region" description="Helical" evidence="1">
    <location>
        <begin position="103"/>
        <end position="120"/>
    </location>
</feature>
<gene>
    <name evidence="2" type="ORF">AWB67_06857</name>
</gene>
<reference evidence="2" key="1">
    <citation type="submission" date="2016-01" db="EMBL/GenBank/DDBJ databases">
        <authorList>
            <person name="Peeters C."/>
        </authorList>
    </citation>
    <scope>NUCLEOTIDE SEQUENCE [LARGE SCALE GENOMIC DNA]</scope>
    <source>
        <strain evidence="2">LMG 22937</strain>
    </source>
</reference>
<evidence type="ECO:0008006" key="4">
    <source>
        <dbReference type="Google" id="ProtNLM"/>
    </source>
</evidence>
<keyword evidence="1" id="KW-0472">Membrane</keyword>
<feature type="transmembrane region" description="Helical" evidence="1">
    <location>
        <begin position="271"/>
        <end position="294"/>
    </location>
</feature>
<evidence type="ECO:0000313" key="2">
    <source>
        <dbReference type="EMBL" id="SAL85120.1"/>
    </source>
</evidence>
<dbReference type="InterPro" id="IPR049458">
    <property type="entry name" value="EpsG-like"/>
</dbReference>
<feature type="transmembrane region" description="Helical" evidence="1">
    <location>
        <begin position="127"/>
        <end position="148"/>
    </location>
</feature>
<evidence type="ECO:0000256" key="1">
    <source>
        <dbReference type="SAM" id="Phobius"/>
    </source>
</evidence>
<feature type="transmembrane region" description="Helical" evidence="1">
    <location>
        <begin position="168"/>
        <end position="194"/>
    </location>
</feature>
<evidence type="ECO:0000313" key="3">
    <source>
        <dbReference type="Proteomes" id="UP000054925"/>
    </source>
</evidence>
<organism evidence="2 3">
    <name type="scientific">Caballeronia terrestris</name>
    <dbReference type="NCBI Taxonomy" id="1226301"/>
    <lineage>
        <taxon>Bacteria</taxon>
        <taxon>Pseudomonadati</taxon>
        <taxon>Pseudomonadota</taxon>
        <taxon>Betaproteobacteria</taxon>
        <taxon>Burkholderiales</taxon>
        <taxon>Burkholderiaceae</taxon>
        <taxon>Caballeronia</taxon>
    </lineage>
</organism>
<comment type="caution">
    <text evidence="2">The sequence shown here is derived from an EMBL/GenBank/DDBJ whole genome shotgun (WGS) entry which is preliminary data.</text>
</comment>
<dbReference type="RefSeq" id="WP_087660384.1">
    <property type="nucleotide sequence ID" value="NZ_FCOL02000151.1"/>
</dbReference>
<feature type="transmembrane region" description="Helical" evidence="1">
    <location>
        <begin position="322"/>
        <end position="339"/>
    </location>
</feature>
<keyword evidence="1" id="KW-1133">Transmembrane helix</keyword>
<accession>A0A158KWZ0</accession>
<dbReference type="AlphaFoldDB" id="A0A158KWZ0"/>
<feature type="transmembrane region" description="Helical" evidence="1">
    <location>
        <begin position="240"/>
        <end position="259"/>
    </location>
</feature>
<proteinExistence type="predicted"/>